<dbReference type="InterPro" id="IPR043128">
    <property type="entry name" value="Rev_trsase/Diguanyl_cyclase"/>
</dbReference>
<proteinExistence type="predicted"/>
<keyword evidence="9" id="KW-0695">RNA-directed DNA polymerase</keyword>
<keyword evidence="3" id="KW-0540">Nuclease</keyword>
<keyword evidence="10" id="KW-0511">Multifunctional enzyme</keyword>
<dbReference type="Gene3D" id="2.40.70.10">
    <property type="entry name" value="Acid Proteases"/>
    <property type="match status" value="1"/>
</dbReference>
<feature type="domain" description="Integrase catalytic" evidence="14">
    <location>
        <begin position="1141"/>
        <end position="1261"/>
    </location>
</feature>
<feature type="region of interest" description="Disordered" evidence="11">
    <location>
        <begin position="1016"/>
        <end position="1062"/>
    </location>
</feature>
<dbReference type="CDD" id="cd01647">
    <property type="entry name" value="RT_LTR"/>
    <property type="match status" value="1"/>
</dbReference>
<evidence type="ECO:0000259" key="14">
    <source>
        <dbReference type="PROSITE" id="PS50994"/>
    </source>
</evidence>
<evidence type="ECO:0000256" key="8">
    <source>
        <dbReference type="ARBA" id="ARBA00022908"/>
    </source>
</evidence>
<dbReference type="CDD" id="cd05483">
    <property type="entry name" value="retropepsin_like_bacteria"/>
    <property type="match status" value="1"/>
</dbReference>
<keyword evidence="7" id="KW-0694">RNA-binding</keyword>
<keyword evidence="4" id="KW-0255">Endonuclease</keyword>
<organism evidence="15 16">
    <name type="scientific">Strongyloides papillosus</name>
    <name type="common">Intestinal threadworm</name>
    <dbReference type="NCBI Taxonomy" id="174720"/>
    <lineage>
        <taxon>Eukaryota</taxon>
        <taxon>Metazoa</taxon>
        <taxon>Ecdysozoa</taxon>
        <taxon>Nematoda</taxon>
        <taxon>Chromadorea</taxon>
        <taxon>Rhabditida</taxon>
        <taxon>Tylenchina</taxon>
        <taxon>Panagrolaimomorpha</taxon>
        <taxon>Strongyloidoidea</taxon>
        <taxon>Strongyloididae</taxon>
        <taxon>Strongyloides</taxon>
    </lineage>
</organism>
<dbReference type="SUPFAM" id="SSF56672">
    <property type="entry name" value="DNA/RNA polymerases"/>
    <property type="match status" value="1"/>
</dbReference>
<dbReference type="InterPro" id="IPR036397">
    <property type="entry name" value="RNaseH_sf"/>
</dbReference>
<dbReference type="PROSITE" id="PS50878">
    <property type="entry name" value="RT_POL"/>
    <property type="match status" value="1"/>
</dbReference>
<dbReference type="Gene3D" id="3.30.420.10">
    <property type="entry name" value="Ribonuclease H-like superfamily/Ribonuclease H"/>
    <property type="match status" value="2"/>
</dbReference>
<dbReference type="SUPFAM" id="SSF53098">
    <property type="entry name" value="Ribonuclease H-like"/>
    <property type="match status" value="2"/>
</dbReference>
<evidence type="ECO:0000256" key="10">
    <source>
        <dbReference type="ARBA" id="ARBA00023268"/>
    </source>
</evidence>
<feature type="region of interest" description="Disordered" evidence="11">
    <location>
        <begin position="342"/>
        <end position="369"/>
    </location>
</feature>
<keyword evidence="2" id="KW-0548">Nucleotidyltransferase</keyword>
<evidence type="ECO:0000256" key="3">
    <source>
        <dbReference type="ARBA" id="ARBA00022722"/>
    </source>
</evidence>
<evidence type="ECO:0000256" key="11">
    <source>
        <dbReference type="SAM" id="MobiDB-lite"/>
    </source>
</evidence>
<sequence length="1396" mass="161819">MKSSCFNFVIIRLLILRAHNLTAPCYNYRQLRAHTSTAPCYTYLLLKVTSSSLQRQFMISSESDQYSYNIVKTVLCSLFDSLPESLSHQIALENLHLSHLPHKRIRKHLIEIVAKYFTETTTEDSFTTAYEEFTYIDPATLLSPDTTHNSTTTLNQESTHTDTHTTMNTTTQTATLNSYSWMSVKEFDPKENFDRWFKTFNLHLQFDGVEGDRRLIALQLKAGRQVREFIDEIPEAERTFEQVVERLKTTYTGSLSVESASARLISYRIDYRNFRSSLNEYVKLIERANPSTRRDQLKALVEERLMINLKESLSTYLRNHRRHNTHVDEMIEDLVLENDMQQRHHKKNQPHNFHHSPHNKQFQHPLSQKKVQDSCTIHPYSRHTNSECRQQIKQEPQCKTESSHINNSLIKMPAILNDKPCNVLIDTGATCTMVSPTFAKQLGANKNTTHEYITSAGNPFFAKKINIPLSLQIDNCHHETNVDNYVASRDFTDYQVILGMNFLSPLRCSISTHEKKAYFAQPITNFLLSAQNENLKDKEEEFKQLIRQKYASVEPTCEYDVGPGLFSTSPQEFLLTPPLGIKYYASPPSEEEDEIIQQMLRYDIIEESKSLTTLPHYLLVKRDEQGKPKLQNGKIRKRFILDCREINNKTRIVPFHSLSLQILLQQLRAFTFGSTIDLHQGYFQMILDEADRPHYAFKYKYKTYQFKRAPMGARNSPSFFQNNMELLLADIRTSYQAHTNIFIYMDDILILTNGSQELHLTVLEHVILTIHSKGGKISLSKCAFLRTSLKFLSWTFSYNKITPTISPLIRNKSLPATRKELYARLQCYNYFRLSIPQYSEKTSQLYQLTKGPKQEKIQWTPELSKQFYDLSQILFNEPTIYMYDENQPLILKTDGCNTGIGGFLCQRDQEGIIRPLGFFSYPLQKTKTPRSPTYIELLAISKGITTFRYLIQGKQLTIESDHRPIAGLIATSTSPKFMEHINTITQYTTDIKYINKHCNQLADFLSRLFENSRSEINNLQDAPQQPRRRGRPKKVQNTTALEKSQPRPRGRPKKLINPTTNNDGRYIEYESLPLDLSSIQKEDGELISSLEQGNYRGIKIETFNDIIITSDSKRPIITDEQTIQAILKICHDQTGHWNHIATKEIIQQVVYIPDLSTKCKAYASYTLPKILRTDGARYWTSKEVSEYLKTNQVIHSISTPTNSTGNAYAERFIRTLQSAIGKLLLDYPQSEWDTILPEAVYALNHYPRQGSTPFQRILQYAERFIRTLQSAIGKLLLDYPQSEWDTILPEAVYALNHYPRQGSTPFQRILRHKPTTVLQLAMQKSLSKDKLNEAKQVMKTLEASAYIPVKRRTKFQPRFEDQAHVKGISKDGKTLHLQRNDRSYIRPRRNAKLRNH</sequence>
<dbReference type="GO" id="GO:0003723">
    <property type="term" value="F:RNA binding"/>
    <property type="evidence" value="ECO:0007669"/>
    <property type="project" value="UniProtKB-KW"/>
</dbReference>
<evidence type="ECO:0000256" key="1">
    <source>
        <dbReference type="ARBA" id="ARBA00022679"/>
    </source>
</evidence>
<name>A0A0N5CAH8_STREA</name>
<dbReference type="GO" id="GO:0004190">
    <property type="term" value="F:aspartic-type endopeptidase activity"/>
    <property type="evidence" value="ECO:0007669"/>
    <property type="project" value="InterPro"/>
</dbReference>
<dbReference type="PANTHER" id="PTHR37984:SF5">
    <property type="entry name" value="PROTEIN NYNRIN-LIKE"/>
    <property type="match status" value="1"/>
</dbReference>
<dbReference type="InterPro" id="IPR012337">
    <property type="entry name" value="RNaseH-like_sf"/>
</dbReference>
<feature type="compositionally biased region" description="Basic residues" evidence="11">
    <location>
        <begin position="343"/>
        <end position="358"/>
    </location>
</feature>
<dbReference type="STRING" id="174720.A0A0N5CAH8"/>
<dbReference type="SUPFAM" id="SSF50630">
    <property type="entry name" value="Acid proteases"/>
    <property type="match status" value="1"/>
</dbReference>
<evidence type="ECO:0000256" key="9">
    <source>
        <dbReference type="ARBA" id="ARBA00022918"/>
    </source>
</evidence>
<keyword evidence="5" id="KW-0378">Hydrolase</keyword>
<evidence type="ECO:0000313" key="15">
    <source>
        <dbReference type="Proteomes" id="UP000046392"/>
    </source>
</evidence>
<dbReference type="InterPro" id="IPR001584">
    <property type="entry name" value="Integrase_cat-core"/>
</dbReference>
<dbReference type="Gene3D" id="3.10.10.10">
    <property type="entry name" value="HIV Type 1 Reverse Transcriptase, subunit A, domain 1"/>
    <property type="match status" value="1"/>
</dbReference>
<dbReference type="SMART" id="SM00384">
    <property type="entry name" value="AT_hook"/>
    <property type="match status" value="2"/>
</dbReference>
<keyword evidence="6" id="KW-0460">Magnesium</keyword>
<feature type="signal peptide" evidence="12">
    <location>
        <begin position="1"/>
        <end position="20"/>
    </location>
</feature>
<dbReference type="InterPro" id="IPR017956">
    <property type="entry name" value="AT_hook_DNA-bd_motif"/>
</dbReference>
<feature type="domain" description="Reverse transcriptase" evidence="13">
    <location>
        <begin position="600"/>
        <end position="796"/>
    </location>
</feature>
<evidence type="ECO:0000256" key="6">
    <source>
        <dbReference type="ARBA" id="ARBA00022842"/>
    </source>
</evidence>
<evidence type="ECO:0000313" key="16">
    <source>
        <dbReference type="WBParaSite" id="SPAL_0001490100.1"/>
    </source>
</evidence>
<dbReference type="Proteomes" id="UP000046392">
    <property type="component" value="Unplaced"/>
</dbReference>
<keyword evidence="12" id="KW-0732">Signal</keyword>
<dbReference type="InterPro" id="IPR041577">
    <property type="entry name" value="RT_RNaseH_2"/>
</dbReference>
<evidence type="ECO:0000256" key="4">
    <source>
        <dbReference type="ARBA" id="ARBA00022759"/>
    </source>
</evidence>
<reference evidence="16" key="1">
    <citation type="submission" date="2017-02" db="UniProtKB">
        <authorList>
            <consortium name="WormBaseParasite"/>
        </authorList>
    </citation>
    <scope>IDENTIFICATION</scope>
</reference>
<dbReference type="GO" id="GO:0015074">
    <property type="term" value="P:DNA integration"/>
    <property type="evidence" value="ECO:0007669"/>
    <property type="project" value="UniProtKB-KW"/>
</dbReference>
<dbReference type="Pfam" id="PF00078">
    <property type="entry name" value="RVT_1"/>
    <property type="match status" value="1"/>
</dbReference>
<dbReference type="PANTHER" id="PTHR37984">
    <property type="entry name" value="PROTEIN CBG26694"/>
    <property type="match status" value="1"/>
</dbReference>
<evidence type="ECO:0000259" key="13">
    <source>
        <dbReference type="PROSITE" id="PS50878"/>
    </source>
</evidence>
<dbReference type="Gene3D" id="3.30.70.270">
    <property type="match status" value="2"/>
</dbReference>
<evidence type="ECO:0000256" key="5">
    <source>
        <dbReference type="ARBA" id="ARBA00022801"/>
    </source>
</evidence>
<dbReference type="InterPro" id="IPR001969">
    <property type="entry name" value="Aspartic_peptidase_AS"/>
</dbReference>
<dbReference type="InterPro" id="IPR034122">
    <property type="entry name" value="Retropepsin-like_bacterial"/>
</dbReference>
<keyword evidence="8" id="KW-0229">DNA integration</keyword>
<dbReference type="InterPro" id="IPR000477">
    <property type="entry name" value="RT_dom"/>
</dbReference>
<protein>
    <submittedName>
        <fullName evidence="16">Reverse transcriptase</fullName>
    </submittedName>
</protein>
<feature type="chain" id="PRO_5005895607" evidence="12">
    <location>
        <begin position="21"/>
        <end position="1396"/>
    </location>
</feature>
<dbReference type="GO" id="GO:0004519">
    <property type="term" value="F:endonuclease activity"/>
    <property type="evidence" value="ECO:0007669"/>
    <property type="project" value="UniProtKB-KW"/>
</dbReference>
<dbReference type="Pfam" id="PF17919">
    <property type="entry name" value="RT_RNaseH_2"/>
    <property type="match status" value="1"/>
</dbReference>
<dbReference type="PROSITE" id="PS00141">
    <property type="entry name" value="ASP_PROTEASE"/>
    <property type="match status" value="1"/>
</dbReference>
<keyword evidence="1" id="KW-0808">Transferase</keyword>
<dbReference type="GO" id="GO:0003964">
    <property type="term" value="F:RNA-directed DNA polymerase activity"/>
    <property type="evidence" value="ECO:0007669"/>
    <property type="project" value="UniProtKB-KW"/>
</dbReference>
<dbReference type="InterPro" id="IPR021109">
    <property type="entry name" value="Peptidase_aspartic_dom_sf"/>
</dbReference>
<keyword evidence="15" id="KW-1185">Reference proteome</keyword>
<accession>A0A0N5CAH8</accession>
<dbReference type="InterPro" id="IPR043502">
    <property type="entry name" value="DNA/RNA_pol_sf"/>
</dbReference>
<dbReference type="Pfam" id="PF13975">
    <property type="entry name" value="gag-asp_proteas"/>
    <property type="match status" value="1"/>
</dbReference>
<dbReference type="InterPro" id="IPR050951">
    <property type="entry name" value="Retrovirus_Pol_polyprotein"/>
</dbReference>
<evidence type="ECO:0000256" key="12">
    <source>
        <dbReference type="SAM" id="SignalP"/>
    </source>
</evidence>
<dbReference type="GO" id="GO:0042575">
    <property type="term" value="C:DNA polymerase complex"/>
    <property type="evidence" value="ECO:0007669"/>
    <property type="project" value="UniProtKB-ARBA"/>
</dbReference>
<dbReference type="GO" id="GO:0003677">
    <property type="term" value="F:DNA binding"/>
    <property type="evidence" value="ECO:0007669"/>
    <property type="project" value="InterPro"/>
</dbReference>
<evidence type="ECO:0000256" key="7">
    <source>
        <dbReference type="ARBA" id="ARBA00022884"/>
    </source>
</evidence>
<dbReference type="GO" id="GO:0006508">
    <property type="term" value="P:proteolysis"/>
    <property type="evidence" value="ECO:0007669"/>
    <property type="project" value="InterPro"/>
</dbReference>
<dbReference type="PROSITE" id="PS50994">
    <property type="entry name" value="INTEGRASE"/>
    <property type="match status" value="1"/>
</dbReference>
<evidence type="ECO:0000256" key="2">
    <source>
        <dbReference type="ARBA" id="ARBA00022695"/>
    </source>
</evidence>
<dbReference type="WBParaSite" id="SPAL_0001490100.1">
    <property type="protein sequence ID" value="SPAL_0001490100.1"/>
    <property type="gene ID" value="SPAL_0001490100"/>
</dbReference>